<evidence type="ECO:0000256" key="1">
    <source>
        <dbReference type="ARBA" id="ARBA00009025"/>
    </source>
</evidence>
<dbReference type="GO" id="GO:0031966">
    <property type="term" value="C:mitochondrial membrane"/>
    <property type="evidence" value="ECO:0007669"/>
    <property type="project" value="UniProtKB-SubCell"/>
</dbReference>
<keyword evidence="5" id="KW-0830">Ubiquinone</keyword>
<evidence type="ECO:0000313" key="7">
    <source>
        <dbReference type="EMBL" id="ADZ23672.1"/>
    </source>
</evidence>
<dbReference type="InterPro" id="IPR001750">
    <property type="entry name" value="ND/Mrp_TM"/>
</dbReference>
<evidence type="ECO:0000256" key="5">
    <source>
        <dbReference type="RuleBase" id="RU003297"/>
    </source>
</evidence>
<accession>G9B6P6</accession>
<dbReference type="PRINTS" id="PR01437">
    <property type="entry name" value="NUOXDRDTASE4"/>
</dbReference>
<dbReference type="Pfam" id="PF00361">
    <property type="entry name" value="Proton_antipo_M"/>
    <property type="match status" value="1"/>
</dbReference>
<geneLocation type="mitochondrion" evidence="7"/>
<dbReference type="InterPro" id="IPR003918">
    <property type="entry name" value="NADH_UbQ_OxRdtase"/>
</dbReference>
<name>G9B6P6_9TREM</name>
<keyword evidence="5 7" id="KW-0496">Mitochondrion</keyword>
<gene>
    <name evidence="7" type="primary">ND4</name>
</gene>
<comment type="similarity">
    <text evidence="1 5">Belongs to the complex I subunit 4 family.</text>
</comment>
<feature type="transmembrane region" description="Helical" evidence="5">
    <location>
        <begin position="181"/>
        <end position="200"/>
    </location>
</feature>
<keyword evidence="5" id="KW-0679">Respiratory chain</keyword>
<dbReference type="AlphaFoldDB" id="G9B6P6"/>
<feature type="domain" description="NADH:quinone oxidoreductase/Mrp antiporter transmembrane" evidence="6">
    <location>
        <begin position="2"/>
        <end position="178"/>
    </location>
</feature>
<organism evidence="7">
    <name type="scientific">Schistosoma incognitum</name>
    <dbReference type="NCBI Taxonomy" id="198245"/>
    <lineage>
        <taxon>Eukaryota</taxon>
        <taxon>Metazoa</taxon>
        <taxon>Spiralia</taxon>
        <taxon>Lophotrochozoa</taxon>
        <taxon>Platyhelminthes</taxon>
        <taxon>Trematoda</taxon>
        <taxon>Digenea</taxon>
        <taxon>Strigeidida</taxon>
        <taxon>Schistosomatoidea</taxon>
        <taxon>Schistosomatidae</taxon>
        <taxon>Schistosoma</taxon>
    </lineage>
</organism>
<evidence type="ECO:0000256" key="2">
    <source>
        <dbReference type="ARBA" id="ARBA00012944"/>
    </source>
</evidence>
<comment type="function">
    <text evidence="5">Core subunit of the mitochondrial membrane respiratory chain NADH dehydrogenase (Complex I) which catalyzes electron transfer from NADH through the respiratory chain, using ubiquinone as an electron acceptor. Essential for the catalytic activity and assembly of complex I.</text>
</comment>
<keyword evidence="5" id="KW-0812">Transmembrane</keyword>
<feature type="transmembrane region" description="Helical" evidence="5">
    <location>
        <begin position="7"/>
        <end position="27"/>
    </location>
</feature>
<dbReference type="EMBL" id="HM594943">
    <property type="protein sequence ID" value="ADZ23672.1"/>
    <property type="molecule type" value="Genomic_DNA"/>
</dbReference>
<feature type="non-terminal residue" evidence="7">
    <location>
        <position position="1"/>
    </location>
</feature>
<keyword evidence="5" id="KW-0813">Transport</keyword>
<dbReference type="GO" id="GO:0008137">
    <property type="term" value="F:NADH dehydrogenase (ubiquinone) activity"/>
    <property type="evidence" value="ECO:0007669"/>
    <property type="project" value="UniProtKB-UniRule"/>
</dbReference>
<protein>
    <recommendedName>
        <fullName evidence="3 5">NADH-ubiquinone oxidoreductase chain 4</fullName>
        <ecNumber evidence="2 5">7.1.1.2</ecNumber>
    </recommendedName>
</protein>
<keyword evidence="5" id="KW-0249">Electron transport</keyword>
<sequence length="233" mass="25912">IVHAEASWCVSIALSGYIMKLGLVGIFRMCSCLLSCPMLATFASVIFMVSLMFILCSYFELDSKRWLAFMSLSHIVVSFIMLVLGQFGAECHALLFCLGHGVSTAVMFMYIWWCYEVVWSRSWLILSVVSSFGFLIQLLCLAGFVMVSSFPTTLQFFGEIISLWCVLSLDDLVLIASMCMYLFAGSLVGVALYGFIVSPFNNVKVVALMNNSSSLLVCIIFLSILNLVMFILL</sequence>
<reference evidence="8" key="2">
    <citation type="submission" date="2012-12" db="EMBL/GenBank/DDBJ databases">
        <title>Partial mitochondrial gene order suggests that the genus Orientobilharzia could be the immediate ancestor of Asian schistosomes (the S. japonicum group).</title>
        <authorList>
            <person name="Agatsuma T."/>
            <person name="Xiao J.Y."/>
            <person name="Wang C.R."/>
        </authorList>
    </citation>
    <scope>NUCLEOTIDE SEQUENCE</scope>
</reference>
<proteinExistence type="inferred from homology"/>
<evidence type="ECO:0000313" key="8">
    <source>
        <dbReference type="EMBL" id="BAN57360.1"/>
    </source>
</evidence>
<evidence type="ECO:0000256" key="4">
    <source>
        <dbReference type="ARBA" id="ARBA00049551"/>
    </source>
</evidence>
<feature type="transmembrane region" description="Helical" evidence="5">
    <location>
        <begin position="124"/>
        <end position="147"/>
    </location>
</feature>
<dbReference type="GO" id="GO:0042773">
    <property type="term" value="P:ATP synthesis coupled electron transport"/>
    <property type="evidence" value="ECO:0007669"/>
    <property type="project" value="InterPro"/>
</dbReference>
<feature type="transmembrane region" description="Helical" evidence="5">
    <location>
        <begin position="39"/>
        <end position="59"/>
    </location>
</feature>
<keyword evidence="5" id="KW-0472">Membrane</keyword>
<comment type="subcellular location">
    <subcellularLocation>
        <location evidence="5">Mitochondrion membrane</location>
        <topology evidence="5">Multi-pass membrane protein</topology>
    </subcellularLocation>
</comment>
<keyword evidence="5" id="KW-1133">Transmembrane helix</keyword>
<evidence type="ECO:0000259" key="6">
    <source>
        <dbReference type="Pfam" id="PF00361"/>
    </source>
</evidence>
<evidence type="ECO:0000256" key="3">
    <source>
        <dbReference type="ARBA" id="ARBA00021006"/>
    </source>
</evidence>
<keyword evidence="5" id="KW-0520">NAD</keyword>
<dbReference type="EC" id="7.1.1.2" evidence="2 5"/>
<comment type="catalytic activity">
    <reaction evidence="4 5">
        <text>a ubiquinone + NADH + 5 H(+)(in) = a ubiquinol + NAD(+) + 4 H(+)(out)</text>
        <dbReference type="Rhea" id="RHEA:29091"/>
        <dbReference type="Rhea" id="RHEA-COMP:9565"/>
        <dbReference type="Rhea" id="RHEA-COMP:9566"/>
        <dbReference type="ChEBI" id="CHEBI:15378"/>
        <dbReference type="ChEBI" id="CHEBI:16389"/>
        <dbReference type="ChEBI" id="CHEBI:17976"/>
        <dbReference type="ChEBI" id="CHEBI:57540"/>
        <dbReference type="ChEBI" id="CHEBI:57945"/>
        <dbReference type="EC" id="7.1.1.2"/>
    </reaction>
</comment>
<feature type="transmembrane region" description="Helical" evidence="5">
    <location>
        <begin position="212"/>
        <end position="232"/>
    </location>
</feature>
<reference evidence="7" key="1">
    <citation type="submission" date="2010-06" db="EMBL/GenBank/DDBJ databases">
        <title>Taxonomic positions of Schistosoma incognitum and S. bovis and their phylogenetic relationships with other Schistosoma species based on gene rearrangements of the ND4-ND1 region of the mitochondrial genome.</title>
        <authorList>
            <person name="Jarilla B.R."/>
            <person name="Xiao J.-Y."/>
            <person name="Yano H."/>
            <person name="Nagataki M."/>
            <person name="Mondal M.H."/>
            <person name="Hadidjaja P."/>
            <person name="Blair D."/>
            <person name="Agatsuma T."/>
        </authorList>
    </citation>
    <scope>NUCLEOTIDE SEQUENCE</scope>
</reference>
<dbReference type="EMBL" id="AB771922">
    <property type="protein sequence ID" value="BAN57360.1"/>
    <property type="molecule type" value="Genomic_DNA"/>
</dbReference>
<feature type="transmembrane region" description="Helical" evidence="5">
    <location>
        <begin position="66"/>
        <end position="87"/>
    </location>
</feature>
<feature type="transmembrane region" description="Helical" evidence="5">
    <location>
        <begin position="93"/>
        <end position="112"/>
    </location>
</feature>